<name>A0A9D2MGA8_9FIRM</name>
<evidence type="ECO:0000256" key="5">
    <source>
        <dbReference type="ARBA" id="ARBA00024867"/>
    </source>
</evidence>
<dbReference type="InterPro" id="IPR001867">
    <property type="entry name" value="OmpR/PhoB-type_DNA-bd"/>
</dbReference>
<feature type="domain" description="Response regulatory" evidence="8">
    <location>
        <begin position="3"/>
        <end position="117"/>
    </location>
</feature>
<organism evidence="10 11">
    <name type="scientific">Candidatus Eubacterium faecale</name>
    <dbReference type="NCBI Taxonomy" id="2838568"/>
    <lineage>
        <taxon>Bacteria</taxon>
        <taxon>Bacillati</taxon>
        <taxon>Bacillota</taxon>
        <taxon>Clostridia</taxon>
        <taxon>Eubacteriales</taxon>
        <taxon>Eubacteriaceae</taxon>
        <taxon>Eubacterium</taxon>
    </lineage>
</organism>
<dbReference type="InterPro" id="IPR016032">
    <property type="entry name" value="Sig_transdc_resp-reg_C-effctor"/>
</dbReference>
<dbReference type="PROSITE" id="PS50110">
    <property type="entry name" value="RESPONSE_REGULATORY"/>
    <property type="match status" value="1"/>
</dbReference>
<dbReference type="GO" id="GO:0005829">
    <property type="term" value="C:cytosol"/>
    <property type="evidence" value="ECO:0007669"/>
    <property type="project" value="TreeGrafter"/>
</dbReference>
<evidence type="ECO:0000259" key="8">
    <source>
        <dbReference type="PROSITE" id="PS50110"/>
    </source>
</evidence>
<keyword evidence="6" id="KW-0597">Phosphoprotein</keyword>
<dbReference type="GO" id="GO:0000156">
    <property type="term" value="F:phosphorelay response regulator activity"/>
    <property type="evidence" value="ECO:0007669"/>
    <property type="project" value="TreeGrafter"/>
</dbReference>
<gene>
    <name evidence="10" type="ORF">IAA37_00610</name>
</gene>
<dbReference type="SMART" id="SM00448">
    <property type="entry name" value="REC"/>
    <property type="match status" value="1"/>
</dbReference>
<dbReference type="InterPro" id="IPR011006">
    <property type="entry name" value="CheY-like_superfamily"/>
</dbReference>
<dbReference type="Gene3D" id="6.10.250.690">
    <property type="match status" value="1"/>
</dbReference>
<dbReference type="SMART" id="SM00862">
    <property type="entry name" value="Trans_reg_C"/>
    <property type="match status" value="1"/>
</dbReference>
<evidence type="ECO:0000256" key="6">
    <source>
        <dbReference type="PROSITE-ProRule" id="PRU00169"/>
    </source>
</evidence>
<comment type="caution">
    <text evidence="10">The sequence shown here is derived from an EMBL/GenBank/DDBJ whole genome shotgun (WGS) entry which is preliminary data.</text>
</comment>
<dbReference type="SUPFAM" id="SSF52172">
    <property type="entry name" value="CheY-like"/>
    <property type="match status" value="1"/>
</dbReference>
<evidence type="ECO:0000256" key="2">
    <source>
        <dbReference type="ARBA" id="ARBA00023015"/>
    </source>
</evidence>
<dbReference type="GO" id="GO:0000976">
    <property type="term" value="F:transcription cis-regulatory region binding"/>
    <property type="evidence" value="ECO:0007669"/>
    <property type="project" value="TreeGrafter"/>
</dbReference>
<protein>
    <recommendedName>
        <fullName evidence="1">Stage 0 sporulation protein A homolog</fullName>
    </recommendedName>
</protein>
<keyword evidence="3 7" id="KW-0238">DNA-binding</keyword>
<feature type="modified residue" description="4-aspartylphosphate" evidence="6">
    <location>
        <position position="52"/>
    </location>
</feature>
<accession>A0A9D2MGA8</accession>
<feature type="domain" description="OmpR/PhoB-type" evidence="9">
    <location>
        <begin position="124"/>
        <end position="220"/>
    </location>
</feature>
<dbReference type="Pfam" id="PF00072">
    <property type="entry name" value="Response_reg"/>
    <property type="match status" value="1"/>
</dbReference>
<sequence length="220" mass="25326">MKKIFYIEDDADIAKSVKSYLENKEFLVSVFDDISSAQSAIKDSLPALCLIDINLSGENGKELCRWIRKNYPELPVIFITVQNETKDIISGFNIGADDYITKPFDLDILFSRINALLRRSKNADKIYCCNDILVDDNKLKTFLKGKEIYLSSTEYQLLLILIKNKNATVTRQQLLKSLWDDNGNFVSDNTLTVTVKRLREKLENPPCIKTMRSFGYRMED</sequence>
<proteinExistence type="predicted"/>
<dbReference type="PANTHER" id="PTHR48111:SF73">
    <property type="entry name" value="ALKALINE PHOSPHATASE SYNTHESIS TRANSCRIPTIONAL REGULATORY PROTEIN PHOP"/>
    <property type="match status" value="1"/>
</dbReference>
<feature type="DNA-binding region" description="OmpR/PhoB-type" evidence="7">
    <location>
        <begin position="124"/>
        <end position="220"/>
    </location>
</feature>
<reference evidence="10" key="1">
    <citation type="journal article" date="2021" name="PeerJ">
        <title>Extensive microbial diversity within the chicken gut microbiome revealed by metagenomics and culture.</title>
        <authorList>
            <person name="Gilroy R."/>
            <person name="Ravi A."/>
            <person name="Getino M."/>
            <person name="Pursley I."/>
            <person name="Horton D.L."/>
            <person name="Alikhan N.F."/>
            <person name="Baker D."/>
            <person name="Gharbi K."/>
            <person name="Hall N."/>
            <person name="Watson M."/>
            <person name="Adriaenssens E.M."/>
            <person name="Foster-Nyarko E."/>
            <person name="Jarju S."/>
            <person name="Secka A."/>
            <person name="Antonio M."/>
            <person name="Oren A."/>
            <person name="Chaudhuri R.R."/>
            <person name="La Ragione R."/>
            <person name="Hildebrand F."/>
            <person name="Pallen M.J."/>
        </authorList>
    </citation>
    <scope>NUCLEOTIDE SEQUENCE</scope>
    <source>
        <strain evidence="10">CHK188-16595</strain>
    </source>
</reference>
<dbReference type="CDD" id="cd17574">
    <property type="entry name" value="REC_OmpR"/>
    <property type="match status" value="1"/>
</dbReference>
<dbReference type="InterPro" id="IPR039420">
    <property type="entry name" value="WalR-like"/>
</dbReference>
<dbReference type="PANTHER" id="PTHR48111">
    <property type="entry name" value="REGULATOR OF RPOS"/>
    <property type="match status" value="1"/>
</dbReference>
<evidence type="ECO:0000256" key="3">
    <source>
        <dbReference type="ARBA" id="ARBA00023125"/>
    </source>
</evidence>
<keyword evidence="4" id="KW-0804">Transcription</keyword>
<evidence type="ECO:0000259" key="9">
    <source>
        <dbReference type="PROSITE" id="PS51755"/>
    </source>
</evidence>
<dbReference type="SUPFAM" id="SSF46894">
    <property type="entry name" value="C-terminal effector domain of the bipartite response regulators"/>
    <property type="match status" value="1"/>
</dbReference>
<dbReference type="CDD" id="cd00383">
    <property type="entry name" value="trans_reg_C"/>
    <property type="match status" value="1"/>
</dbReference>
<dbReference type="AlphaFoldDB" id="A0A9D2MGA8"/>
<dbReference type="Gene3D" id="1.10.10.10">
    <property type="entry name" value="Winged helix-like DNA-binding domain superfamily/Winged helix DNA-binding domain"/>
    <property type="match status" value="1"/>
</dbReference>
<dbReference type="InterPro" id="IPR001789">
    <property type="entry name" value="Sig_transdc_resp-reg_receiver"/>
</dbReference>
<dbReference type="Gene3D" id="3.40.50.2300">
    <property type="match status" value="1"/>
</dbReference>
<evidence type="ECO:0000256" key="4">
    <source>
        <dbReference type="ARBA" id="ARBA00023163"/>
    </source>
</evidence>
<evidence type="ECO:0000313" key="10">
    <source>
        <dbReference type="EMBL" id="HJB74162.1"/>
    </source>
</evidence>
<dbReference type="EMBL" id="DWXN01000002">
    <property type="protein sequence ID" value="HJB74162.1"/>
    <property type="molecule type" value="Genomic_DNA"/>
</dbReference>
<dbReference type="InterPro" id="IPR036388">
    <property type="entry name" value="WH-like_DNA-bd_sf"/>
</dbReference>
<evidence type="ECO:0000313" key="11">
    <source>
        <dbReference type="Proteomes" id="UP000823877"/>
    </source>
</evidence>
<dbReference type="Pfam" id="PF00486">
    <property type="entry name" value="Trans_reg_C"/>
    <property type="match status" value="1"/>
</dbReference>
<evidence type="ECO:0000256" key="7">
    <source>
        <dbReference type="PROSITE-ProRule" id="PRU01091"/>
    </source>
</evidence>
<keyword evidence="2" id="KW-0805">Transcription regulation</keyword>
<reference evidence="10" key="2">
    <citation type="submission" date="2021-04" db="EMBL/GenBank/DDBJ databases">
        <authorList>
            <person name="Gilroy R."/>
        </authorList>
    </citation>
    <scope>NUCLEOTIDE SEQUENCE</scope>
    <source>
        <strain evidence="10">CHK188-16595</strain>
    </source>
</reference>
<dbReference type="PROSITE" id="PS51755">
    <property type="entry name" value="OMPR_PHOB"/>
    <property type="match status" value="1"/>
</dbReference>
<dbReference type="Proteomes" id="UP000823877">
    <property type="component" value="Unassembled WGS sequence"/>
</dbReference>
<dbReference type="GO" id="GO:0006355">
    <property type="term" value="P:regulation of DNA-templated transcription"/>
    <property type="evidence" value="ECO:0007669"/>
    <property type="project" value="InterPro"/>
</dbReference>
<evidence type="ECO:0000256" key="1">
    <source>
        <dbReference type="ARBA" id="ARBA00018672"/>
    </source>
</evidence>
<dbReference type="GO" id="GO:0032993">
    <property type="term" value="C:protein-DNA complex"/>
    <property type="evidence" value="ECO:0007669"/>
    <property type="project" value="TreeGrafter"/>
</dbReference>
<comment type="function">
    <text evidence="5">May play the central regulatory role in sporulation. It may be an element of the effector pathway responsible for the activation of sporulation genes in response to nutritional stress. Spo0A may act in concert with spo0H (a sigma factor) to control the expression of some genes that are critical to the sporulation process.</text>
</comment>